<keyword evidence="7" id="KW-1185">Reference proteome</keyword>
<evidence type="ECO:0000256" key="2">
    <source>
        <dbReference type="ARBA" id="ARBA00022801"/>
    </source>
</evidence>
<accession>A0AAF0PNW2</accession>
<dbReference type="EMBL" id="CP133612">
    <property type="protein sequence ID" value="WMV07175.1"/>
    <property type="molecule type" value="Genomic_DNA"/>
</dbReference>
<organism evidence="6 7">
    <name type="scientific">Solanum verrucosum</name>
    <dbReference type="NCBI Taxonomy" id="315347"/>
    <lineage>
        <taxon>Eukaryota</taxon>
        <taxon>Viridiplantae</taxon>
        <taxon>Streptophyta</taxon>
        <taxon>Embryophyta</taxon>
        <taxon>Tracheophyta</taxon>
        <taxon>Spermatophyta</taxon>
        <taxon>Magnoliopsida</taxon>
        <taxon>eudicotyledons</taxon>
        <taxon>Gunneridae</taxon>
        <taxon>Pentapetalae</taxon>
        <taxon>asterids</taxon>
        <taxon>lamiids</taxon>
        <taxon>Solanales</taxon>
        <taxon>Solanaceae</taxon>
        <taxon>Solanoideae</taxon>
        <taxon>Solaneae</taxon>
        <taxon>Solanum</taxon>
    </lineage>
</organism>
<evidence type="ECO:0000256" key="5">
    <source>
        <dbReference type="RuleBase" id="RU004335"/>
    </source>
</evidence>
<sequence length="216" mass="24122">MRIYHPDTNVCNALKGSSIEVILDVPNQDLEALTNPSNANGWVQDNIKNHFPNVKFKYISIGNEVSNGQFSQFVLPVMKNVYNALSAAGLQDKIKVSTATYSGLLANTYPPKDSIFREEFNDGKRLATSNPFIICDTFLTTCINSSFSLNTFTNADLHVIELANWKIIFVALTVSPEDDRKNSIIRRISSCLIKLNDLTFLALSNSNIQILRICLQ</sequence>
<protein>
    <recommendedName>
        <fullName evidence="8">Glucan endo-1,3-beta-D-glucosidase</fullName>
    </recommendedName>
</protein>
<dbReference type="GO" id="GO:0004553">
    <property type="term" value="F:hydrolase activity, hydrolyzing O-glycosyl compounds"/>
    <property type="evidence" value="ECO:0007669"/>
    <property type="project" value="InterPro"/>
</dbReference>
<dbReference type="GO" id="GO:0006952">
    <property type="term" value="P:defense response"/>
    <property type="evidence" value="ECO:0007669"/>
    <property type="project" value="UniProtKB-KW"/>
</dbReference>
<dbReference type="Proteomes" id="UP001234989">
    <property type="component" value="Chromosome 1"/>
</dbReference>
<keyword evidence="3" id="KW-0611">Plant defense</keyword>
<evidence type="ECO:0000256" key="4">
    <source>
        <dbReference type="ARBA" id="ARBA00023295"/>
    </source>
</evidence>
<reference evidence="6" key="1">
    <citation type="submission" date="2023-08" db="EMBL/GenBank/DDBJ databases">
        <title>A de novo genome assembly of Solanum verrucosum Schlechtendal, a Mexican diploid species geographically isolated from the other diploid A-genome species in potato relatives.</title>
        <authorList>
            <person name="Hosaka K."/>
        </authorList>
    </citation>
    <scope>NUCLEOTIDE SEQUENCE</scope>
    <source>
        <tissue evidence="6">Young leaves</tissue>
    </source>
</reference>
<keyword evidence="4" id="KW-0326">Glycosidase</keyword>
<dbReference type="InterPro" id="IPR044965">
    <property type="entry name" value="Glyco_hydro_17_plant"/>
</dbReference>
<evidence type="ECO:0000313" key="7">
    <source>
        <dbReference type="Proteomes" id="UP001234989"/>
    </source>
</evidence>
<dbReference type="Gene3D" id="3.20.20.80">
    <property type="entry name" value="Glycosidases"/>
    <property type="match status" value="1"/>
</dbReference>
<comment type="similarity">
    <text evidence="1 5">Belongs to the glycosyl hydrolase 17 family.</text>
</comment>
<evidence type="ECO:0000256" key="1">
    <source>
        <dbReference type="ARBA" id="ARBA00008773"/>
    </source>
</evidence>
<name>A0AAF0PNW2_SOLVR</name>
<dbReference type="GO" id="GO:0005975">
    <property type="term" value="P:carbohydrate metabolic process"/>
    <property type="evidence" value="ECO:0007669"/>
    <property type="project" value="InterPro"/>
</dbReference>
<dbReference type="Pfam" id="PF00332">
    <property type="entry name" value="Glyco_hydro_17"/>
    <property type="match status" value="1"/>
</dbReference>
<proteinExistence type="inferred from homology"/>
<evidence type="ECO:0008006" key="8">
    <source>
        <dbReference type="Google" id="ProtNLM"/>
    </source>
</evidence>
<dbReference type="SUPFAM" id="SSF51445">
    <property type="entry name" value="(Trans)glycosidases"/>
    <property type="match status" value="1"/>
</dbReference>
<dbReference type="AlphaFoldDB" id="A0AAF0PNW2"/>
<evidence type="ECO:0000313" key="6">
    <source>
        <dbReference type="EMBL" id="WMV07175.1"/>
    </source>
</evidence>
<evidence type="ECO:0000256" key="3">
    <source>
        <dbReference type="ARBA" id="ARBA00022821"/>
    </source>
</evidence>
<dbReference type="InterPro" id="IPR000490">
    <property type="entry name" value="Glyco_hydro_17"/>
</dbReference>
<gene>
    <name evidence="6" type="ORF">MTR67_000560</name>
</gene>
<keyword evidence="2" id="KW-0378">Hydrolase</keyword>
<dbReference type="InterPro" id="IPR017853">
    <property type="entry name" value="GH"/>
</dbReference>
<dbReference type="PANTHER" id="PTHR32227">
    <property type="entry name" value="GLUCAN ENDO-1,3-BETA-GLUCOSIDASE BG1-RELATED-RELATED"/>
    <property type="match status" value="1"/>
</dbReference>